<keyword evidence="1" id="KW-0812">Transmembrane</keyword>
<proteinExistence type="predicted"/>
<keyword evidence="1" id="KW-0472">Membrane</keyword>
<dbReference type="EMBL" id="KV417544">
    <property type="protein sequence ID" value="KZP21862.1"/>
    <property type="molecule type" value="Genomic_DNA"/>
</dbReference>
<evidence type="ECO:0000313" key="2">
    <source>
        <dbReference type="EMBL" id="KZP21862.1"/>
    </source>
</evidence>
<organism evidence="2 3">
    <name type="scientific">Athelia psychrophila</name>
    <dbReference type="NCBI Taxonomy" id="1759441"/>
    <lineage>
        <taxon>Eukaryota</taxon>
        <taxon>Fungi</taxon>
        <taxon>Dikarya</taxon>
        <taxon>Basidiomycota</taxon>
        <taxon>Agaricomycotina</taxon>
        <taxon>Agaricomycetes</taxon>
        <taxon>Agaricomycetidae</taxon>
        <taxon>Atheliales</taxon>
        <taxon>Atheliaceae</taxon>
        <taxon>Athelia</taxon>
    </lineage>
</organism>
<feature type="transmembrane region" description="Helical" evidence="1">
    <location>
        <begin position="127"/>
        <end position="149"/>
    </location>
</feature>
<name>A0A166KFV3_9AGAM</name>
<protein>
    <submittedName>
        <fullName evidence="2">Uncharacterized protein</fullName>
    </submittedName>
</protein>
<keyword evidence="3" id="KW-1185">Reference proteome</keyword>
<evidence type="ECO:0000313" key="3">
    <source>
        <dbReference type="Proteomes" id="UP000076532"/>
    </source>
</evidence>
<dbReference type="Proteomes" id="UP000076532">
    <property type="component" value="Unassembled WGS sequence"/>
</dbReference>
<feature type="transmembrane region" description="Helical" evidence="1">
    <location>
        <begin position="87"/>
        <end position="106"/>
    </location>
</feature>
<evidence type="ECO:0000256" key="1">
    <source>
        <dbReference type="SAM" id="Phobius"/>
    </source>
</evidence>
<dbReference type="STRING" id="436010.A0A166KFV3"/>
<keyword evidence="1" id="KW-1133">Transmembrane helix</keyword>
<sequence>MLLVLDKPVVHRPHLLPVDVRCVDRLFMCALRRNENFPLQRWPRILQFLHILLDSTITTFRASSLFASCSKAFTDKTVMLHSDHRNVHLLGAVVIQIHTFSGWSIIGQHAMNSHFALFEILLTNIHPAPWVHVVFLEVFLACYLGVAYITKATEGFYAYDFLDQHANHALLAAYIPGIGFGGASSLRVRVFRGRG</sequence>
<reference evidence="2 3" key="1">
    <citation type="journal article" date="2016" name="Mol. Biol. Evol.">
        <title>Comparative Genomics of Early-Diverging Mushroom-Forming Fungi Provides Insights into the Origins of Lignocellulose Decay Capabilities.</title>
        <authorList>
            <person name="Nagy L.G."/>
            <person name="Riley R."/>
            <person name="Tritt A."/>
            <person name="Adam C."/>
            <person name="Daum C."/>
            <person name="Floudas D."/>
            <person name="Sun H."/>
            <person name="Yadav J.S."/>
            <person name="Pangilinan J."/>
            <person name="Larsson K.H."/>
            <person name="Matsuura K."/>
            <person name="Barry K."/>
            <person name="Labutti K."/>
            <person name="Kuo R."/>
            <person name="Ohm R.A."/>
            <person name="Bhattacharya S.S."/>
            <person name="Shirouzu T."/>
            <person name="Yoshinaga Y."/>
            <person name="Martin F.M."/>
            <person name="Grigoriev I.V."/>
            <person name="Hibbett D.S."/>
        </authorList>
    </citation>
    <scope>NUCLEOTIDE SEQUENCE [LARGE SCALE GENOMIC DNA]</scope>
    <source>
        <strain evidence="2 3">CBS 109695</strain>
    </source>
</reference>
<feature type="transmembrane region" description="Helical" evidence="1">
    <location>
        <begin position="169"/>
        <end position="188"/>
    </location>
</feature>
<gene>
    <name evidence="2" type="ORF">FIBSPDRAFT_1043945</name>
</gene>
<dbReference type="OrthoDB" id="419711at2759"/>
<accession>A0A166KFV3</accession>
<dbReference type="AlphaFoldDB" id="A0A166KFV3"/>